<evidence type="ECO:0000256" key="3">
    <source>
        <dbReference type="ARBA" id="ARBA00022692"/>
    </source>
</evidence>
<dbReference type="Proteomes" id="UP000663845">
    <property type="component" value="Unassembled WGS sequence"/>
</dbReference>
<accession>A0A815XFK2</accession>
<evidence type="ECO:0000256" key="6">
    <source>
        <dbReference type="ARBA" id="ARBA00023136"/>
    </source>
</evidence>
<dbReference type="EMBL" id="CAJNOG010006067">
    <property type="protein sequence ID" value="CAF1556979.1"/>
    <property type="molecule type" value="Genomic_DNA"/>
</dbReference>
<evidence type="ECO:0000256" key="4">
    <source>
        <dbReference type="ARBA" id="ARBA00022889"/>
    </source>
</evidence>
<dbReference type="InterPro" id="IPR007007">
    <property type="entry name" value="Ninjurin"/>
</dbReference>
<evidence type="ECO:0000256" key="1">
    <source>
        <dbReference type="ARBA" id="ARBA00004141"/>
    </source>
</evidence>
<gene>
    <name evidence="8" type="ORF">JYZ213_LOCUS46656</name>
</gene>
<protein>
    <submittedName>
        <fullName evidence="8">Uncharacterized protein</fullName>
    </submittedName>
</protein>
<evidence type="ECO:0000313" key="8">
    <source>
        <dbReference type="EMBL" id="CAF1556979.1"/>
    </source>
</evidence>
<evidence type="ECO:0000256" key="2">
    <source>
        <dbReference type="ARBA" id="ARBA00008141"/>
    </source>
</evidence>
<comment type="similarity">
    <text evidence="2">Belongs to the ninjurin family.</text>
</comment>
<keyword evidence="6 7" id="KW-0472">Membrane</keyword>
<keyword evidence="3 7" id="KW-0812">Transmembrane</keyword>
<evidence type="ECO:0000256" key="5">
    <source>
        <dbReference type="ARBA" id="ARBA00022989"/>
    </source>
</evidence>
<comment type="subcellular location">
    <subcellularLocation>
        <location evidence="1">Membrane</location>
        <topology evidence="1">Multi-pass membrane protein</topology>
    </subcellularLocation>
</comment>
<dbReference type="Pfam" id="PF04923">
    <property type="entry name" value="Ninjurin"/>
    <property type="match status" value="1"/>
</dbReference>
<keyword evidence="4" id="KW-0130">Cell adhesion</keyword>
<evidence type="ECO:0000313" key="9">
    <source>
        <dbReference type="Proteomes" id="UP000663845"/>
    </source>
</evidence>
<comment type="caution">
    <text evidence="8">The sequence shown here is derived from an EMBL/GenBank/DDBJ whole genome shotgun (WGS) entry which is preliminary data.</text>
</comment>
<dbReference type="AlphaFoldDB" id="A0A815XFK2"/>
<feature type="transmembrane region" description="Helical" evidence="7">
    <location>
        <begin position="59"/>
        <end position="79"/>
    </location>
</feature>
<sequence length="100" mass="11251">MQLRTLLTQKQRDGIWIASLVLVCLSILAQIGLTYLLIIIGKGDIEKPDKQAKLEKYNYLALFITILISIMNVIINVFMSTTSPTSYLDAHSLEILNKQA</sequence>
<dbReference type="PANTHER" id="PTHR12316">
    <property type="entry name" value="NINJURIN-RELATED"/>
    <property type="match status" value="1"/>
</dbReference>
<evidence type="ECO:0000256" key="7">
    <source>
        <dbReference type="SAM" id="Phobius"/>
    </source>
</evidence>
<dbReference type="GO" id="GO:0016020">
    <property type="term" value="C:membrane"/>
    <property type="evidence" value="ECO:0007669"/>
    <property type="project" value="UniProtKB-SubCell"/>
</dbReference>
<name>A0A815XFK2_9BILA</name>
<dbReference type="PANTHER" id="PTHR12316:SF17">
    <property type="entry name" value="NINJURIN C, ISOFORM D"/>
    <property type="match status" value="1"/>
</dbReference>
<reference evidence="8" key="1">
    <citation type="submission" date="2021-02" db="EMBL/GenBank/DDBJ databases">
        <authorList>
            <person name="Nowell W R."/>
        </authorList>
    </citation>
    <scope>NUCLEOTIDE SEQUENCE</scope>
</reference>
<feature type="transmembrane region" description="Helical" evidence="7">
    <location>
        <begin position="15"/>
        <end position="38"/>
    </location>
</feature>
<proteinExistence type="inferred from homology"/>
<dbReference type="GO" id="GO:0042246">
    <property type="term" value="P:tissue regeneration"/>
    <property type="evidence" value="ECO:0007669"/>
    <property type="project" value="InterPro"/>
</dbReference>
<organism evidence="8 9">
    <name type="scientific">Adineta steineri</name>
    <dbReference type="NCBI Taxonomy" id="433720"/>
    <lineage>
        <taxon>Eukaryota</taxon>
        <taxon>Metazoa</taxon>
        <taxon>Spiralia</taxon>
        <taxon>Gnathifera</taxon>
        <taxon>Rotifera</taxon>
        <taxon>Eurotatoria</taxon>
        <taxon>Bdelloidea</taxon>
        <taxon>Adinetida</taxon>
        <taxon>Adinetidae</taxon>
        <taxon>Adineta</taxon>
    </lineage>
</organism>
<dbReference type="GO" id="GO:0007155">
    <property type="term" value="P:cell adhesion"/>
    <property type="evidence" value="ECO:0007669"/>
    <property type="project" value="UniProtKB-KW"/>
</dbReference>
<keyword evidence="5 7" id="KW-1133">Transmembrane helix</keyword>